<name>A0ABY4BX38_9MICO</name>
<organism evidence="2 3">
    <name type="scientific">Agromyces larvae</name>
    <dbReference type="NCBI Taxonomy" id="2929802"/>
    <lineage>
        <taxon>Bacteria</taxon>
        <taxon>Bacillati</taxon>
        <taxon>Actinomycetota</taxon>
        <taxon>Actinomycetes</taxon>
        <taxon>Micrococcales</taxon>
        <taxon>Microbacteriaceae</taxon>
        <taxon>Agromyces</taxon>
    </lineage>
</organism>
<feature type="transmembrane region" description="Helical" evidence="1">
    <location>
        <begin position="12"/>
        <end position="32"/>
    </location>
</feature>
<feature type="transmembrane region" description="Helical" evidence="1">
    <location>
        <begin position="183"/>
        <end position="210"/>
    </location>
</feature>
<keyword evidence="1" id="KW-0812">Transmembrane</keyword>
<sequence length="232" mass="25211">MIFREVLVAMVRRWYAVAAVSVVGVILAVSLVHDSGSYSTRTVVSFMFPNMQTLSPYNGTTDDSVIGFAASVAKVINNGREPASYANSDAPYYGAGVREGVLVNLPKWGGQWTKSYSRAEIELQIVGRSEEWVESMQAKLISRIGEVAEEQQASMNIPADQRINLVVEPLTKSIEHVIPGRTAVLAAIGALLAAVVLVSAWVAVIWERLASGRAARRRRRRGGREAILEGVA</sequence>
<proteinExistence type="predicted"/>
<evidence type="ECO:0000313" key="2">
    <source>
        <dbReference type="EMBL" id="UOE42752.1"/>
    </source>
</evidence>
<keyword evidence="3" id="KW-1185">Reference proteome</keyword>
<gene>
    <name evidence="2" type="ORF">MTO99_11175</name>
</gene>
<dbReference type="EMBL" id="CP094528">
    <property type="protein sequence ID" value="UOE42752.1"/>
    <property type="molecule type" value="Genomic_DNA"/>
</dbReference>
<evidence type="ECO:0000256" key="1">
    <source>
        <dbReference type="SAM" id="Phobius"/>
    </source>
</evidence>
<evidence type="ECO:0008006" key="4">
    <source>
        <dbReference type="Google" id="ProtNLM"/>
    </source>
</evidence>
<keyword evidence="1" id="KW-0472">Membrane</keyword>
<dbReference type="RefSeq" id="WP_243553684.1">
    <property type="nucleotide sequence ID" value="NZ_CP094528.1"/>
</dbReference>
<dbReference type="Proteomes" id="UP000832097">
    <property type="component" value="Chromosome"/>
</dbReference>
<evidence type="ECO:0000313" key="3">
    <source>
        <dbReference type="Proteomes" id="UP000832097"/>
    </source>
</evidence>
<reference evidence="2 3" key="1">
    <citation type="submission" date="2022-03" db="EMBL/GenBank/DDBJ databases">
        <title>Mucilaginibacter sp. isolated from the gut of Protaetia brevitarsis seulensis larvae.</title>
        <authorList>
            <person name="Won M."/>
            <person name="Kim S.-J."/>
            <person name="Kwon S.-W."/>
        </authorList>
    </citation>
    <scope>NUCLEOTIDE SEQUENCE [LARGE SCALE GENOMIC DNA]</scope>
    <source>
        <strain evidence="2 3">CFWR-12</strain>
    </source>
</reference>
<keyword evidence="1" id="KW-1133">Transmembrane helix</keyword>
<accession>A0ABY4BX38</accession>
<protein>
    <recommendedName>
        <fullName evidence="4">Capsular polysaccharide biosynthesis protein</fullName>
    </recommendedName>
</protein>